<organism evidence="2">
    <name type="scientific">Sorghum bicolor</name>
    <name type="common">Sorghum</name>
    <name type="synonym">Sorghum vulgare</name>
    <dbReference type="NCBI Taxonomy" id="4558"/>
    <lineage>
        <taxon>Eukaryota</taxon>
        <taxon>Viridiplantae</taxon>
        <taxon>Streptophyta</taxon>
        <taxon>Embryophyta</taxon>
        <taxon>Tracheophyta</taxon>
        <taxon>Spermatophyta</taxon>
        <taxon>Magnoliopsida</taxon>
        <taxon>Liliopsida</taxon>
        <taxon>Poales</taxon>
        <taxon>Poaceae</taxon>
        <taxon>PACMAD clade</taxon>
        <taxon>Panicoideae</taxon>
        <taxon>Andropogonodae</taxon>
        <taxon>Andropogoneae</taxon>
        <taxon>Sorghinae</taxon>
        <taxon>Sorghum</taxon>
    </lineage>
</organism>
<reference evidence="2" key="1">
    <citation type="submission" date="1999-03" db="EMBL/GenBank/DDBJ databases">
        <title>Microsynteny analysis of 22-kDa zein cluster in maize and sorghum.</title>
        <authorList>
            <person name="Llaca V."/>
            <person name="Lou A."/>
            <person name="Messing J.W."/>
        </authorList>
    </citation>
    <scope>NUCLEOTIDE SEQUENCE</scope>
</reference>
<feature type="region of interest" description="Disordered" evidence="1">
    <location>
        <begin position="162"/>
        <end position="243"/>
    </location>
</feature>
<feature type="compositionally biased region" description="Low complexity" evidence="1">
    <location>
        <begin position="219"/>
        <end position="243"/>
    </location>
</feature>
<dbReference type="EMBL" id="AF061282">
    <property type="protein sequence ID" value="AAD22156.1"/>
    <property type="molecule type" value="Genomic_DNA"/>
</dbReference>
<sequence length="369" mass="39080">MAGSNILQAAHISNLGSKQCMDTNLSGHELWVKTTNFDCREWIGMRPCLDARCVRLRTTAIDQCNGEACRRADQAKVRSAFLAVNGLTVLPLRSPRRRVDLTCSPASIRSALPTGSRGQRRNCTCRKACRAPVSQRLVQARLQYTNVPNAVVLTPLQIAGARRAPPPAKKASISASVGGGGGGGGGDGVWRRRGPCSGSRSRVSPSLSPRPRRSRRRSSGASLSCRRAPSPRPSTRPAALPRRGLPHARCCTCLSAASAAPHHRRRADPARWRRGLPLVLGGPHAAATGGTRRPLRSVRHDDAASASAAAAGAGLLLLPRILTHLPIDRSIGGAAVSLKKLCGGSRGQWLGAGGFCTGGWLALRYTVKL</sequence>
<name>Q9XE89_SORBI</name>
<feature type="compositionally biased region" description="Low complexity" evidence="1">
    <location>
        <begin position="195"/>
        <end position="209"/>
    </location>
</feature>
<evidence type="ECO:0000313" key="2">
    <source>
        <dbReference type="EMBL" id="AAD22156.1"/>
    </source>
</evidence>
<evidence type="ECO:0000256" key="1">
    <source>
        <dbReference type="SAM" id="MobiDB-lite"/>
    </source>
</evidence>
<protein>
    <submittedName>
        <fullName evidence="2">Uncharacterized protein</fullName>
    </submittedName>
</protein>
<accession>Q9XE89</accession>
<feature type="compositionally biased region" description="Low complexity" evidence="1">
    <location>
        <begin position="162"/>
        <end position="176"/>
    </location>
</feature>
<proteinExistence type="predicted"/>
<feature type="compositionally biased region" description="Gly residues" evidence="1">
    <location>
        <begin position="177"/>
        <end position="188"/>
    </location>
</feature>
<dbReference type="AlphaFoldDB" id="Q9XE89"/>